<keyword evidence="3" id="KW-1185">Reference proteome</keyword>
<evidence type="ECO:0000313" key="3">
    <source>
        <dbReference type="Proteomes" id="UP000886998"/>
    </source>
</evidence>
<proteinExistence type="predicted"/>
<reference evidence="2" key="1">
    <citation type="submission" date="2020-08" db="EMBL/GenBank/DDBJ databases">
        <title>Multicomponent nature underlies the extraordinary mechanical properties of spider dragline silk.</title>
        <authorList>
            <person name="Kono N."/>
            <person name="Nakamura H."/>
            <person name="Mori M."/>
            <person name="Yoshida Y."/>
            <person name="Ohtoshi R."/>
            <person name="Malay A.D."/>
            <person name="Moran D.A.P."/>
            <person name="Tomita M."/>
            <person name="Numata K."/>
            <person name="Arakawa K."/>
        </authorList>
    </citation>
    <scope>NUCLEOTIDE SEQUENCE</scope>
</reference>
<dbReference type="AlphaFoldDB" id="A0A8X6I4L0"/>
<dbReference type="Proteomes" id="UP000886998">
    <property type="component" value="Unassembled WGS sequence"/>
</dbReference>
<evidence type="ECO:0000256" key="1">
    <source>
        <dbReference type="SAM" id="MobiDB-lite"/>
    </source>
</evidence>
<accession>A0A8X6I4L0</accession>
<gene>
    <name evidence="2" type="ORF">TNIN_465661</name>
</gene>
<feature type="region of interest" description="Disordered" evidence="1">
    <location>
        <begin position="1"/>
        <end position="28"/>
    </location>
</feature>
<evidence type="ECO:0000313" key="2">
    <source>
        <dbReference type="EMBL" id="GFS30156.1"/>
    </source>
</evidence>
<name>A0A8X6I4L0_9ARAC</name>
<dbReference type="EMBL" id="BMAV01024100">
    <property type="protein sequence ID" value="GFS30156.1"/>
    <property type="molecule type" value="Genomic_DNA"/>
</dbReference>
<comment type="caution">
    <text evidence="2">The sequence shown here is derived from an EMBL/GenBank/DDBJ whole genome shotgun (WGS) entry which is preliminary data.</text>
</comment>
<protein>
    <submittedName>
        <fullName evidence="2">Uncharacterized protein</fullName>
    </submittedName>
</protein>
<organism evidence="2 3">
    <name type="scientific">Trichonephila inaurata madagascariensis</name>
    <dbReference type="NCBI Taxonomy" id="2747483"/>
    <lineage>
        <taxon>Eukaryota</taxon>
        <taxon>Metazoa</taxon>
        <taxon>Ecdysozoa</taxon>
        <taxon>Arthropoda</taxon>
        <taxon>Chelicerata</taxon>
        <taxon>Arachnida</taxon>
        <taxon>Araneae</taxon>
        <taxon>Araneomorphae</taxon>
        <taxon>Entelegynae</taxon>
        <taxon>Araneoidea</taxon>
        <taxon>Nephilidae</taxon>
        <taxon>Trichonephila</taxon>
        <taxon>Trichonephila inaurata</taxon>
    </lineage>
</organism>
<sequence length="111" mass="11959">MERPIARGADPFTSRRFPSHTPNTVNTSTNVIKNSTAVPWTGVTFGWRAVIPKVVFKSSGVTDLSTAAPAIPPAHCITTYSMARVWEAHTIIPVTAGLFGASPKNDRWIGP</sequence>